<protein>
    <recommendedName>
        <fullName evidence="1">EF-hand domain-containing protein</fullName>
    </recommendedName>
</protein>
<comment type="caution">
    <text evidence="2">The sequence shown here is derived from an EMBL/GenBank/DDBJ whole genome shotgun (WGS) entry which is preliminary data.</text>
</comment>
<evidence type="ECO:0000313" key="3">
    <source>
        <dbReference type="Proteomes" id="UP000765802"/>
    </source>
</evidence>
<sequence>MMKLLPFVLLAFTAQGVKSQTAASAYAAVPVPSYQVERSRVIFHENIDREQKKLYQQPGSHIRGYIPLTKDETFNNQVKFALIDHLDAIQESVELDSLLKDNEKIKYLKGLEIMARQFGAGARSRTFSPALAPEMVKAYEAGLALDRANKGIDPLVAGSHYWVGKILVECFSYPENRGIPASKDILQLKYLQLYPERTMPFLKTNFSYPKRDSLIAAEARRDPRKVYDYAASNDALARYIRIHPDSVVKVIAEMASSRSGQLYFPFIDEIYRGRLKFEDVDKVKDNDLEYYRLMVKTRLSHTERMLQKDTPMERKALVERMDNKARQYFISQINGLHNSPDPVRFRVLDPLSPQELYYLCVLGEDEIYTSSYRGVFKRIIQRLKGTPTDSLFMTMNFDYFRKFIKMAAAYNELDTLLKLMPDSNATVLMKSFMFGLEKTTDLNNVEDAVDVADAYSSIYEKNKALAANMLAEARWNYERTQRNGDLNGQKVYQIEKTLFESADSTGGVDLSKALGIPPVYNVPFERLADSSGRVIQQVFFYGDEDKDGQMSYANFMTMFKGKPDWSITENPDFVTIKSTKGKPVWIFANKPLYGEDDPDAKAQAKLQEYLDKNNLQPTIYIHRGHSYHVKSSLNQITPSARIVILGSCGGYNNLNDVLTISSDAHIISSKQIGTRTVNEPILNAINSSLRNGASIDWMPMWTELGKLFTGESKERFDDYIPPYKNLGAIFIKAYRGVEEEEE</sequence>
<keyword evidence="3" id="KW-1185">Reference proteome</keyword>
<dbReference type="RefSeq" id="WP_187256254.1">
    <property type="nucleotide sequence ID" value="NZ_JBHULF010000014.1"/>
</dbReference>
<dbReference type="InterPro" id="IPR002048">
    <property type="entry name" value="EF_hand_dom"/>
</dbReference>
<proteinExistence type="predicted"/>
<dbReference type="EMBL" id="MBUA01000012">
    <property type="protein sequence ID" value="MBC6490913.1"/>
    <property type="molecule type" value="Genomic_DNA"/>
</dbReference>
<organism evidence="2 3">
    <name type="scientific">Flavihumibacter stibioxidans</name>
    <dbReference type="NCBI Taxonomy" id="1834163"/>
    <lineage>
        <taxon>Bacteria</taxon>
        <taxon>Pseudomonadati</taxon>
        <taxon>Bacteroidota</taxon>
        <taxon>Chitinophagia</taxon>
        <taxon>Chitinophagales</taxon>
        <taxon>Chitinophagaceae</taxon>
        <taxon>Flavihumibacter</taxon>
    </lineage>
</organism>
<reference evidence="2 3" key="1">
    <citation type="submission" date="2016-07" db="EMBL/GenBank/DDBJ databases">
        <title>Genome analysis of Flavihumibacter stibioxidans YS-17.</title>
        <authorList>
            <person name="Shi K."/>
            <person name="Han Y."/>
            <person name="Wang G."/>
        </authorList>
    </citation>
    <scope>NUCLEOTIDE SEQUENCE [LARGE SCALE GENOMIC DNA]</scope>
    <source>
        <strain evidence="2 3">YS-17</strain>
    </source>
</reference>
<evidence type="ECO:0000313" key="2">
    <source>
        <dbReference type="EMBL" id="MBC6490913.1"/>
    </source>
</evidence>
<dbReference type="Proteomes" id="UP000765802">
    <property type="component" value="Unassembled WGS sequence"/>
</dbReference>
<dbReference type="PROSITE" id="PS50222">
    <property type="entry name" value="EF_HAND_2"/>
    <property type="match status" value="1"/>
</dbReference>
<accession>A0ABR7M8H0</accession>
<feature type="domain" description="EF-hand" evidence="1">
    <location>
        <begin position="530"/>
        <end position="565"/>
    </location>
</feature>
<name>A0ABR7M8H0_9BACT</name>
<gene>
    <name evidence="2" type="ORF">BC349_07705</name>
</gene>
<evidence type="ECO:0000259" key="1">
    <source>
        <dbReference type="PROSITE" id="PS50222"/>
    </source>
</evidence>